<keyword evidence="2" id="KW-0732">Signal</keyword>
<keyword evidence="4" id="KW-1185">Reference proteome</keyword>
<dbReference type="EMBL" id="JAPDHV010000001">
    <property type="protein sequence ID" value="MCW3159853.1"/>
    <property type="molecule type" value="Genomic_DNA"/>
</dbReference>
<evidence type="ECO:0000256" key="2">
    <source>
        <dbReference type="SAM" id="SignalP"/>
    </source>
</evidence>
<organism evidence="3 4">
    <name type="scientific">Chryseobacterium oryctis</name>
    <dbReference type="NCBI Taxonomy" id="2952618"/>
    <lineage>
        <taxon>Bacteria</taxon>
        <taxon>Pseudomonadati</taxon>
        <taxon>Bacteroidota</taxon>
        <taxon>Flavobacteriia</taxon>
        <taxon>Flavobacteriales</taxon>
        <taxon>Weeksellaceae</taxon>
        <taxon>Chryseobacterium group</taxon>
        <taxon>Chryseobacterium</taxon>
    </lineage>
</organism>
<proteinExistence type="predicted"/>
<evidence type="ECO:0000256" key="1">
    <source>
        <dbReference type="SAM" id="MobiDB-lite"/>
    </source>
</evidence>
<dbReference type="RefSeq" id="WP_264741827.1">
    <property type="nucleotide sequence ID" value="NZ_JAPDHV010000001.1"/>
</dbReference>
<feature type="compositionally biased region" description="Low complexity" evidence="1">
    <location>
        <begin position="109"/>
        <end position="118"/>
    </location>
</feature>
<protein>
    <submittedName>
        <fullName evidence="3">Uncharacterized protein</fullName>
    </submittedName>
</protein>
<feature type="chain" id="PRO_5045288277" evidence="2">
    <location>
        <begin position="19"/>
        <end position="134"/>
    </location>
</feature>
<feature type="region of interest" description="Disordered" evidence="1">
    <location>
        <begin position="58"/>
        <end position="80"/>
    </location>
</feature>
<dbReference type="Proteomes" id="UP001163719">
    <property type="component" value="Unassembled WGS sequence"/>
</dbReference>
<feature type="signal peptide" evidence="2">
    <location>
        <begin position="1"/>
        <end position="18"/>
    </location>
</feature>
<sequence length="134" mass="15476">MKSSVLLILLSCMSFVQGQQVEGLKVEKENKISTIERKINSKQSDSLAKSNLNSILKENHNKPNFGYTNQYGSDTQKNLNNLKNNMNTFNNNLLNDTYKDDFKSNNLFKNNPYNPNTNELYRRMAPPGWKEHSK</sequence>
<evidence type="ECO:0000313" key="3">
    <source>
        <dbReference type="EMBL" id="MCW3159853.1"/>
    </source>
</evidence>
<gene>
    <name evidence="3" type="ORF">OH806_00990</name>
</gene>
<comment type="caution">
    <text evidence="3">The sequence shown here is derived from an EMBL/GenBank/DDBJ whole genome shotgun (WGS) entry which is preliminary data.</text>
</comment>
<feature type="compositionally biased region" description="Polar residues" evidence="1">
    <location>
        <begin position="66"/>
        <end position="77"/>
    </location>
</feature>
<name>A0ABT3HJI9_9FLAO</name>
<evidence type="ECO:0000313" key="4">
    <source>
        <dbReference type="Proteomes" id="UP001163719"/>
    </source>
</evidence>
<feature type="region of interest" description="Disordered" evidence="1">
    <location>
        <begin position="109"/>
        <end position="134"/>
    </location>
</feature>
<reference evidence="3" key="1">
    <citation type="submission" date="2022-10" db="EMBL/GenBank/DDBJ databases">
        <title>Chryseobacterium babae sp. nov. isolated from the gut of the beetle Oryctes rhinoceros, and Chryseobacterium kimseyorum sp. nov., isolated from a stick insect rearing cage.</title>
        <authorList>
            <person name="Shelomi M."/>
            <person name="Han C.-J."/>
            <person name="Chen W.-M."/>
            <person name="Chen H.-K."/>
            <person name="Liaw S.-J."/>
            <person name="Muhle E."/>
            <person name="Clermont D."/>
        </authorList>
    </citation>
    <scope>NUCLEOTIDE SEQUENCE</scope>
    <source>
        <strain evidence="3">WLa1L2M3</strain>
    </source>
</reference>
<accession>A0ABT3HJI9</accession>